<evidence type="ECO:0000313" key="2">
    <source>
        <dbReference type="EMBL" id="MFC3984169.1"/>
    </source>
</evidence>
<evidence type="ECO:0008006" key="4">
    <source>
        <dbReference type="Google" id="ProtNLM"/>
    </source>
</evidence>
<gene>
    <name evidence="2" type="ORF">ACFOYY_28820</name>
</gene>
<evidence type="ECO:0000256" key="1">
    <source>
        <dbReference type="SAM" id="SignalP"/>
    </source>
</evidence>
<dbReference type="EMBL" id="JBHSBC010000032">
    <property type="protein sequence ID" value="MFC3984169.1"/>
    <property type="molecule type" value="Genomic_DNA"/>
</dbReference>
<name>A0ABV8F986_9ACTN</name>
<comment type="caution">
    <text evidence="2">The sequence shown here is derived from an EMBL/GenBank/DDBJ whole genome shotgun (WGS) entry which is preliminary data.</text>
</comment>
<sequence>MKRYIAGLACAAMAVVSVPALASTAHAKAADPVAALKSKLVSGQGVTFVDKTKIYAKGQKSTIAADRKGVLQFGPSGVVASDQTGKYRIDEETLKMIEEFSSPGEDGEEDPFIRLVKAMTKPEQVVRLGKTTYVSGGAFGEFIPEGKTWIRFPQDTLGIVGAVTQSVNAAEPTTLKALLAHATTKRAGFYAGKITWGELAKVSPWFRASQSTALTETAGKTVMNWKLYVGADQLPRRLTTSYTQGKRTTTVYDTVYSGWGSIVSIKAPEPETVAELKDLQLTKPEAQVSILRGQVNSFVDRPGTGSARNH</sequence>
<keyword evidence="1" id="KW-0732">Signal</keyword>
<evidence type="ECO:0000313" key="3">
    <source>
        <dbReference type="Proteomes" id="UP001595698"/>
    </source>
</evidence>
<proteinExistence type="predicted"/>
<keyword evidence="3" id="KW-1185">Reference proteome</keyword>
<dbReference type="RefSeq" id="WP_386193737.1">
    <property type="nucleotide sequence ID" value="NZ_JBHSBC010000032.1"/>
</dbReference>
<feature type="chain" id="PRO_5045180453" description="Lipoprotein" evidence="1">
    <location>
        <begin position="23"/>
        <end position="310"/>
    </location>
</feature>
<feature type="signal peptide" evidence="1">
    <location>
        <begin position="1"/>
        <end position="22"/>
    </location>
</feature>
<protein>
    <recommendedName>
        <fullName evidence="4">Lipoprotein</fullName>
    </recommendedName>
</protein>
<accession>A0ABV8F986</accession>
<dbReference type="Proteomes" id="UP001595698">
    <property type="component" value="Unassembled WGS sequence"/>
</dbReference>
<organism evidence="2 3">
    <name type="scientific">Streptosporangium jomthongense</name>
    <dbReference type="NCBI Taxonomy" id="1193683"/>
    <lineage>
        <taxon>Bacteria</taxon>
        <taxon>Bacillati</taxon>
        <taxon>Actinomycetota</taxon>
        <taxon>Actinomycetes</taxon>
        <taxon>Streptosporangiales</taxon>
        <taxon>Streptosporangiaceae</taxon>
        <taxon>Streptosporangium</taxon>
    </lineage>
</organism>
<reference evidence="3" key="1">
    <citation type="journal article" date="2019" name="Int. J. Syst. Evol. Microbiol.">
        <title>The Global Catalogue of Microorganisms (GCM) 10K type strain sequencing project: providing services to taxonomists for standard genome sequencing and annotation.</title>
        <authorList>
            <consortium name="The Broad Institute Genomics Platform"/>
            <consortium name="The Broad Institute Genome Sequencing Center for Infectious Disease"/>
            <person name="Wu L."/>
            <person name="Ma J."/>
        </authorList>
    </citation>
    <scope>NUCLEOTIDE SEQUENCE [LARGE SCALE GENOMIC DNA]</scope>
    <source>
        <strain evidence="3">TBRC 7912</strain>
    </source>
</reference>